<proteinExistence type="predicted"/>
<reference evidence="2" key="1">
    <citation type="submission" date="2023-03" db="EMBL/GenBank/DDBJ databases">
        <authorList>
            <person name="Shen W."/>
            <person name="Cai J."/>
        </authorList>
    </citation>
    <scope>NUCLEOTIDE SEQUENCE</scope>
    <source>
        <strain evidence="2">P69-2</strain>
    </source>
</reference>
<evidence type="ECO:0000256" key="1">
    <source>
        <dbReference type="SAM" id="MobiDB-lite"/>
    </source>
</evidence>
<protein>
    <recommendedName>
        <fullName evidence="4">Lipoprotein</fullName>
    </recommendedName>
</protein>
<feature type="region of interest" description="Disordered" evidence="1">
    <location>
        <begin position="21"/>
        <end position="71"/>
    </location>
</feature>
<sequence>MKKIFLICLVATFALIGCQRDSSQKSSDSSSAKQTVSKSSTSQKTELSSTTPASQSTTTTRAEMTSNSTTADSTTLSFSEATLTDIVAANEFGGYATFYFNGINVPDSININTNSNQVIFNPGVNNEAAYTLTMKNIPTRPIRVFSADNHEIRTVYVSTQLSVGEQLSGSYRPNNQAGVLYLFHNKHGSLSLATPNYAGNVPQDQTDVMIEALQ</sequence>
<evidence type="ECO:0000313" key="3">
    <source>
        <dbReference type="Proteomes" id="UP001180842"/>
    </source>
</evidence>
<gene>
    <name evidence="2" type="ORF">P7H00_09945</name>
</gene>
<dbReference type="EMBL" id="JARQAI010000014">
    <property type="protein sequence ID" value="MDT2737450.1"/>
    <property type="molecule type" value="Genomic_DNA"/>
</dbReference>
<name>A0AAE4KX60_9ENTE</name>
<feature type="compositionally biased region" description="Low complexity" evidence="1">
    <location>
        <begin position="24"/>
        <end position="60"/>
    </location>
</feature>
<dbReference type="Proteomes" id="UP001180842">
    <property type="component" value="Unassembled WGS sequence"/>
</dbReference>
<dbReference type="PROSITE" id="PS51257">
    <property type="entry name" value="PROKAR_LIPOPROTEIN"/>
    <property type="match status" value="1"/>
</dbReference>
<dbReference type="RefSeq" id="WP_311797175.1">
    <property type="nucleotide sequence ID" value="NZ_JARQAI010000014.1"/>
</dbReference>
<evidence type="ECO:0000313" key="2">
    <source>
        <dbReference type="EMBL" id="MDT2737450.1"/>
    </source>
</evidence>
<accession>A0AAE4KX60</accession>
<dbReference type="AlphaFoldDB" id="A0AAE4KX60"/>
<feature type="compositionally biased region" description="Polar residues" evidence="1">
    <location>
        <begin position="61"/>
        <end position="71"/>
    </location>
</feature>
<evidence type="ECO:0008006" key="4">
    <source>
        <dbReference type="Google" id="ProtNLM"/>
    </source>
</evidence>
<organism evidence="2 3">
    <name type="scientific">Enterococcus pseudoavium</name>
    <dbReference type="NCBI Taxonomy" id="44007"/>
    <lineage>
        <taxon>Bacteria</taxon>
        <taxon>Bacillati</taxon>
        <taxon>Bacillota</taxon>
        <taxon>Bacilli</taxon>
        <taxon>Lactobacillales</taxon>
        <taxon>Enterococcaceae</taxon>
        <taxon>Enterococcus</taxon>
    </lineage>
</organism>
<comment type="caution">
    <text evidence="2">The sequence shown here is derived from an EMBL/GenBank/DDBJ whole genome shotgun (WGS) entry which is preliminary data.</text>
</comment>